<dbReference type="Proteomes" id="UP000765845">
    <property type="component" value="Unassembled WGS sequence"/>
</dbReference>
<dbReference type="InterPro" id="IPR025737">
    <property type="entry name" value="FApF"/>
</dbReference>
<keyword evidence="3" id="KW-1185">Reference proteome</keyword>
<reference evidence="2 3" key="1">
    <citation type="submission" date="2020-04" db="EMBL/GenBank/DDBJ databases">
        <authorList>
            <person name="Yoon J."/>
        </authorList>
    </citation>
    <scope>NUCLEOTIDE SEQUENCE [LARGE SCALE GENOMIC DNA]</scope>
    <source>
        <strain evidence="2 3">KMU-166</strain>
    </source>
</reference>
<evidence type="ECO:0000313" key="2">
    <source>
        <dbReference type="EMBL" id="NKI19551.1"/>
    </source>
</evidence>
<sequence>MKVQIIAIAGLIAVHNAHAHDNAPMSSLGASSHAPIGVMADHQHAAGEWMLSYRYMDMTMKGMREGGDSVTSAEITGTMMSPGDYMVAPVSMDMSMHMLGAMYAPNDQLTLMLMLPVVEKEMKHLTRMGQGFSTSSSGLGDISMTGLYSLYRSADGRHRVHANIGLSLPTGDIDARDDTPAMANAKLPYAMQLGSGSVDLLPGVSYQGFGDSVSWGGQVSLVVRSDYNDNDYRLGNRLKFSGWVARSYSRALSVSIRLAHEVWEDIDGADPELNPMMVPTADPANQGGERSDLSLGLNYLFTKGQLKGHRLAAEFGQSVYQHLHGPQMEVDQTITAGWQFAF</sequence>
<evidence type="ECO:0000256" key="1">
    <source>
        <dbReference type="SAM" id="SignalP"/>
    </source>
</evidence>
<evidence type="ECO:0000313" key="3">
    <source>
        <dbReference type="Proteomes" id="UP000765845"/>
    </source>
</evidence>
<keyword evidence="1" id="KW-0732">Signal</keyword>
<proteinExistence type="predicted"/>
<organism evidence="2 3">
    <name type="scientific">Spongiibacter thalassae</name>
    <dbReference type="NCBI Taxonomy" id="2721624"/>
    <lineage>
        <taxon>Bacteria</taxon>
        <taxon>Pseudomonadati</taxon>
        <taxon>Pseudomonadota</taxon>
        <taxon>Gammaproteobacteria</taxon>
        <taxon>Cellvibrionales</taxon>
        <taxon>Spongiibacteraceae</taxon>
        <taxon>Spongiibacter</taxon>
    </lineage>
</organism>
<protein>
    <submittedName>
        <fullName evidence="2">Transporter</fullName>
    </submittedName>
</protein>
<comment type="caution">
    <text evidence="2">The sequence shown here is derived from an EMBL/GenBank/DDBJ whole genome shotgun (WGS) entry which is preliminary data.</text>
</comment>
<feature type="signal peptide" evidence="1">
    <location>
        <begin position="1"/>
        <end position="19"/>
    </location>
</feature>
<feature type="chain" id="PRO_5046796570" evidence="1">
    <location>
        <begin position="20"/>
        <end position="342"/>
    </location>
</feature>
<dbReference type="RefSeq" id="WP_168452059.1">
    <property type="nucleotide sequence ID" value="NZ_JAAWWK010000008.1"/>
</dbReference>
<dbReference type="Pfam" id="PF13557">
    <property type="entry name" value="Phenol_MetA_deg"/>
    <property type="match status" value="1"/>
</dbReference>
<name>A0ABX1GK45_9GAMM</name>
<gene>
    <name evidence="2" type="ORF">HCU74_19260</name>
</gene>
<dbReference type="EMBL" id="JAAWWK010000008">
    <property type="protein sequence ID" value="NKI19551.1"/>
    <property type="molecule type" value="Genomic_DNA"/>
</dbReference>
<accession>A0ABX1GK45</accession>